<proteinExistence type="predicted"/>
<protein>
    <submittedName>
        <fullName evidence="1">Uncharacterized protein</fullName>
    </submittedName>
</protein>
<dbReference type="AlphaFoldDB" id="A0AAE0EE57"/>
<reference evidence="1" key="1">
    <citation type="journal article" date="2023" name="Plant J.">
        <title>Genome sequences and population genomics provide insights into the demographic history, inbreeding, and mutation load of two 'living fossil' tree species of Dipteronia.</title>
        <authorList>
            <person name="Feng Y."/>
            <person name="Comes H.P."/>
            <person name="Chen J."/>
            <person name="Zhu S."/>
            <person name="Lu R."/>
            <person name="Zhang X."/>
            <person name="Li P."/>
            <person name="Qiu J."/>
            <person name="Olsen K.M."/>
            <person name="Qiu Y."/>
        </authorList>
    </citation>
    <scope>NUCLEOTIDE SEQUENCE</scope>
    <source>
        <strain evidence="1">NBL</strain>
    </source>
</reference>
<gene>
    <name evidence="1" type="ORF">Dsin_004930</name>
</gene>
<evidence type="ECO:0000313" key="2">
    <source>
        <dbReference type="Proteomes" id="UP001281410"/>
    </source>
</evidence>
<dbReference type="PANTHER" id="PTHR47150">
    <property type="entry name" value="OS12G0169200 PROTEIN"/>
    <property type="match status" value="1"/>
</dbReference>
<keyword evidence="2" id="KW-1185">Reference proteome</keyword>
<dbReference type="InterPro" id="IPR006912">
    <property type="entry name" value="Harbinger_derived_prot"/>
</dbReference>
<accession>A0AAE0EE57</accession>
<name>A0AAE0EE57_9ROSI</name>
<dbReference type="Pfam" id="PF04827">
    <property type="entry name" value="Plant_tran"/>
    <property type="match status" value="1"/>
</dbReference>
<dbReference type="PANTHER" id="PTHR47150:SF5">
    <property type="entry name" value="OS07G0546750 PROTEIN"/>
    <property type="match status" value="1"/>
</dbReference>
<comment type="caution">
    <text evidence="1">The sequence shown here is derived from an EMBL/GenBank/DDBJ whole genome shotgun (WGS) entry which is preliminary data.</text>
</comment>
<organism evidence="1 2">
    <name type="scientific">Dipteronia sinensis</name>
    <dbReference type="NCBI Taxonomy" id="43782"/>
    <lineage>
        <taxon>Eukaryota</taxon>
        <taxon>Viridiplantae</taxon>
        <taxon>Streptophyta</taxon>
        <taxon>Embryophyta</taxon>
        <taxon>Tracheophyta</taxon>
        <taxon>Spermatophyta</taxon>
        <taxon>Magnoliopsida</taxon>
        <taxon>eudicotyledons</taxon>
        <taxon>Gunneridae</taxon>
        <taxon>Pentapetalae</taxon>
        <taxon>rosids</taxon>
        <taxon>malvids</taxon>
        <taxon>Sapindales</taxon>
        <taxon>Sapindaceae</taxon>
        <taxon>Hippocastanoideae</taxon>
        <taxon>Acereae</taxon>
        <taxon>Dipteronia</taxon>
    </lineage>
</organism>
<dbReference type="EMBL" id="JANJYJ010000002">
    <property type="protein sequence ID" value="KAK3225068.1"/>
    <property type="molecule type" value="Genomic_DNA"/>
</dbReference>
<sequence length="105" mass="12120">MAPHQKMTLVMRMLAYGIPADAADEYSRLGESTIIELFQHFIRAIPQIYSVTYLRSPMKDDLTRLLRKASQRGFPSMLGSLDCMHRQWKYCHIAFQGLMLDIVIA</sequence>
<dbReference type="Proteomes" id="UP001281410">
    <property type="component" value="Unassembled WGS sequence"/>
</dbReference>
<evidence type="ECO:0000313" key="1">
    <source>
        <dbReference type="EMBL" id="KAK3225068.1"/>
    </source>
</evidence>